<dbReference type="EMBL" id="DSBX01000116">
    <property type="protein sequence ID" value="HDQ99240.1"/>
    <property type="molecule type" value="Genomic_DNA"/>
</dbReference>
<keyword evidence="4 9" id="KW-0812">Transmembrane</keyword>
<evidence type="ECO:0000256" key="3">
    <source>
        <dbReference type="ARBA" id="ARBA00022475"/>
    </source>
</evidence>
<gene>
    <name evidence="9 11" type="primary">secF</name>
    <name evidence="11" type="ORF">ENN51_02995</name>
</gene>
<protein>
    <recommendedName>
        <fullName evidence="9">Protein-export membrane protein SecF</fullName>
    </recommendedName>
</protein>
<feature type="transmembrane region" description="Helical" evidence="9">
    <location>
        <begin position="16"/>
        <end position="35"/>
    </location>
</feature>
<evidence type="ECO:0000313" key="11">
    <source>
        <dbReference type="EMBL" id="HDQ99240.1"/>
    </source>
</evidence>
<dbReference type="Pfam" id="PF02355">
    <property type="entry name" value="SecD_SecF_C"/>
    <property type="match status" value="1"/>
</dbReference>
<feature type="transmembrane region" description="Helical" evidence="9">
    <location>
        <begin position="190"/>
        <end position="210"/>
    </location>
</feature>
<accession>A0A7V0T4X5</accession>
<evidence type="ECO:0000256" key="2">
    <source>
        <dbReference type="ARBA" id="ARBA00022448"/>
    </source>
</evidence>
<comment type="similarity">
    <text evidence="9">Belongs to the SecD/SecF family. SecF subfamily.</text>
</comment>
<dbReference type="Pfam" id="PF07549">
    <property type="entry name" value="Sec_GG"/>
    <property type="match status" value="1"/>
</dbReference>
<evidence type="ECO:0000256" key="8">
    <source>
        <dbReference type="ARBA" id="ARBA00023136"/>
    </source>
</evidence>
<feature type="transmembrane region" description="Helical" evidence="9">
    <location>
        <begin position="139"/>
        <end position="156"/>
    </location>
</feature>
<dbReference type="InterPro" id="IPR055344">
    <property type="entry name" value="SecD_SecF_C_bact"/>
</dbReference>
<dbReference type="GO" id="GO:0043952">
    <property type="term" value="P:protein transport by the Sec complex"/>
    <property type="evidence" value="ECO:0007669"/>
    <property type="project" value="UniProtKB-UniRule"/>
</dbReference>
<name>A0A7V0T4X5_UNCW3</name>
<feature type="transmembrane region" description="Helical" evidence="9">
    <location>
        <begin position="269"/>
        <end position="292"/>
    </location>
</feature>
<dbReference type="GO" id="GO:0005886">
    <property type="term" value="C:plasma membrane"/>
    <property type="evidence" value="ECO:0007669"/>
    <property type="project" value="UniProtKB-SubCell"/>
</dbReference>
<dbReference type="NCBIfam" id="TIGR00966">
    <property type="entry name" value="transloc_SecF"/>
    <property type="match status" value="1"/>
</dbReference>
<keyword evidence="7 9" id="KW-0811">Translocation</keyword>
<keyword evidence="2 9" id="KW-0813">Transport</keyword>
<dbReference type="SUPFAM" id="SSF82866">
    <property type="entry name" value="Multidrug efflux transporter AcrB transmembrane domain"/>
    <property type="match status" value="1"/>
</dbReference>
<evidence type="ECO:0000256" key="6">
    <source>
        <dbReference type="ARBA" id="ARBA00022989"/>
    </source>
</evidence>
<sequence length="302" mass="33320">MRLIRDTNINFVDRRRAFFLFSAALLVVAVALYFVKGGFNYGVDFTGGTLLQVRFEEPVGVADVRAAIEAVGEGGASIQQDDRGDFLIRVRAREFEGGESNFAAMVRGQFETSFPGNRFEVLREETVGPRISRELQNKVLLAVLLGIVGILIYVSFRFDLRFGVGAVLALIHDSLITLGLVLLFNKEITITVIAAVLTVIGYSVNDSIVVSDRIREGMRKVRKESFGGLVNRAINEVLNRTVITTSTTLFVTLTMLTLGAAAIRDFAFVLTIGILVGTYSSIFIVANTVVEWESRLPSKQRR</sequence>
<dbReference type="Gene3D" id="1.20.1640.10">
    <property type="entry name" value="Multidrug efflux transporter AcrB transmembrane domain"/>
    <property type="match status" value="1"/>
</dbReference>
<evidence type="ECO:0000256" key="4">
    <source>
        <dbReference type="ARBA" id="ARBA00022692"/>
    </source>
</evidence>
<feature type="transmembrane region" description="Helical" evidence="9">
    <location>
        <begin position="242"/>
        <end position="263"/>
    </location>
</feature>
<keyword evidence="5 9" id="KW-0653">Protein transport</keyword>
<evidence type="ECO:0000256" key="7">
    <source>
        <dbReference type="ARBA" id="ARBA00023010"/>
    </source>
</evidence>
<comment type="caution">
    <text evidence="11">The sequence shown here is derived from an EMBL/GenBank/DDBJ whole genome shotgun (WGS) entry which is preliminary data.</text>
</comment>
<feature type="transmembrane region" description="Helical" evidence="9">
    <location>
        <begin position="163"/>
        <end position="184"/>
    </location>
</feature>
<proteinExistence type="inferred from homology"/>
<dbReference type="PRINTS" id="PR01755">
    <property type="entry name" value="SECFTRNLCASE"/>
</dbReference>
<dbReference type="PANTHER" id="PTHR30081:SF8">
    <property type="entry name" value="PROTEIN TRANSLOCASE SUBUNIT SECF"/>
    <property type="match status" value="1"/>
</dbReference>
<dbReference type="AlphaFoldDB" id="A0A7V0T4X5"/>
<evidence type="ECO:0000256" key="5">
    <source>
        <dbReference type="ARBA" id="ARBA00022927"/>
    </source>
</evidence>
<dbReference type="GO" id="GO:0015450">
    <property type="term" value="F:protein-transporting ATPase activity"/>
    <property type="evidence" value="ECO:0007669"/>
    <property type="project" value="InterPro"/>
</dbReference>
<feature type="domain" description="Protein export membrane protein SecD/SecF C-terminal" evidence="10">
    <location>
        <begin position="118"/>
        <end position="293"/>
    </location>
</feature>
<comment type="subcellular location">
    <subcellularLocation>
        <location evidence="1 9">Cell membrane</location>
        <topology evidence="1 9">Multi-pass membrane protein</topology>
    </subcellularLocation>
</comment>
<dbReference type="Proteomes" id="UP000885672">
    <property type="component" value="Unassembled WGS sequence"/>
</dbReference>
<keyword evidence="3 9" id="KW-1003">Cell membrane</keyword>
<evidence type="ECO:0000256" key="1">
    <source>
        <dbReference type="ARBA" id="ARBA00004651"/>
    </source>
</evidence>
<organism evidence="11">
    <name type="scientific">candidate division WOR-3 bacterium</name>
    <dbReference type="NCBI Taxonomy" id="2052148"/>
    <lineage>
        <taxon>Bacteria</taxon>
        <taxon>Bacteria division WOR-3</taxon>
    </lineage>
</organism>
<keyword evidence="6 9" id="KW-1133">Transmembrane helix</keyword>
<dbReference type="InterPro" id="IPR022646">
    <property type="entry name" value="SecD/SecF_CS"/>
</dbReference>
<keyword evidence="8 9" id="KW-0472">Membrane</keyword>
<dbReference type="GO" id="GO:0065002">
    <property type="term" value="P:intracellular protein transmembrane transport"/>
    <property type="evidence" value="ECO:0007669"/>
    <property type="project" value="UniProtKB-UniRule"/>
</dbReference>
<dbReference type="InterPro" id="IPR022813">
    <property type="entry name" value="SecD/SecF_arch_bac"/>
</dbReference>
<reference evidence="11" key="1">
    <citation type="journal article" date="2020" name="mSystems">
        <title>Genome- and Community-Level Interaction Insights into Carbon Utilization and Element Cycling Functions of Hydrothermarchaeota in Hydrothermal Sediment.</title>
        <authorList>
            <person name="Zhou Z."/>
            <person name="Liu Y."/>
            <person name="Xu W."/>
            <person name="Pan J."/>
            <person name="Luo Z.H."/>
            <person name="Li M."/>
        </authorList>
    </citation>
    <scope>NUCLEOTIDE SEQUENCE [LARGE SCALE GENOMIC DNA]</scope>
    <source>
        <strain evidence="11">SpSt-1182</strain>
    </source>
</reference>
<dbReference type="NCBIfam" id="TIGR00916">
    <property type="entry name" value="2A0604s01"/>
    <property type="match status" value="1"/>
</dbReference>
<dbReference type="GO" id="GO:0006605">
    <property type="term" value="P:protein targeting"/>
    <property type="evidence" value="ECO:0007669"/>
    <property type="project" value="UniProtKB-UniRule"/>
</dbReference>
<dbReference type="InterPro" id="IPR005665">
    <property type="entry name" value="SecF_bac"/>
</dbReference>
<dbReference type="InterPro" id="IPR048634">
    <property type="entry name" value="SecD_SecF_C"/>
</dbReference>
<evidence type="ECO:0000256" key="9">
    <source>
        <dbReference type="HAMAP-Rule" id="MF_01464"/>
    </source>
</evidence>
<dbReference type="PANTHER" id="PTHR30081">
    <property type="entry name" value="PROTEIN-EXPORT MEMBRANE PROTEIN SEC"/>
    <property type="match status" value="1"/>
</dbReference>
<dbReference type="InterPro" id="IPR022645">
    <property type="entry name" value="SecD/SecF_bac"/>
</dbReference>
<comment type="subunit">
    <text evidence="9">Forms a complex with SecD. Part of the essential Sec protein translocation apparatus which comprises SecA, SecYEG and auxiliary proteins SecDF. Other proteins may also be involved.</text>
</comment>
<comment type="function">
    <text evidence="9">Part of the Sec protein translocase complex. Interacts with the SecYEG preprotein conducting channel. SecDF uses the proton motive force (PMF) to complete protein translocation after the ATP-dependent function of SecA.</text>
</comment>
<evidence type="ECO:0000259" key="10">
    <source>
        <dbReference type="Pfam" id="PF02355"/>
    </source>
</evidence>
<dbReference type="HAMAP" id="MF_01464_B">
    <property type="entry name" value="SecF_B"/>
    <property type="match status" value="1"/>
</dbReference>